<proteinExistence type="predicted"/>
<keyword evidence="2" id="KW-0732">Signal</keyword>
<evidence type="ECO:0000313" key="3">
    <source>
        <dbReference type="EMBL" id="ASS75004.1"/>
    </source>
</evidence>
<evidence type="ECO:0000313" key="4">
    <source>
        <dbReference type="Proteomes" id="UP000214688"/>
    </source>
</evidence>
<feature type="chain" id="PRO_5038815292" description="Lipoprotein" evidence="2">
    <location>
        <begin position="23"/>
        <end position="125"/>
    </location>
</feature>
<organism evidence="3 4">
    <name type="scientific">Tumebacillus algifaecis</name>
    <dbReference type="NCBI Taxonomy" id="1214604"/>
    <lineage>
        <taxon>Bacteria</taxon>
        <taxon>Bacillati</taxon>
        <taxon>Bacillota</taxon>
        <taxon>Bacilli</taxon>
        <taxon>Bacillales</taxon>
        <taxon>Alicyclobacillaceae</taxon>
        <taxon>Tumebacillus</taxon>
    </lineage>
</organism>
<keyword evidence="1" id="KW-0175">Coiled coil</keyword>
<keyword evidence="4" id="KW-1185">Reference proteome</keyword>
<protein>
    <recommendedName>
        <fullName evidence="5">Lipoprotein</fullName>
    </recommendedName>
</protein>
<feature type="coiled-coil region" evidence="1">
    <location>
        <begin position="25"/>
        <end position="56"/>
    </location>
</feature>
<evidence type="ECO:0008006" key="5">
    <source>
        <dbReference type="Google" id="ProtNLM"/>
    </source>
</evidence>
<dbReference type="OrthoDB" id="2382022at2"/>
<dbReference type="AlphaFoldDB" id="A0A223D0W1"/>
<accession>A0A223D0W1</accession>
<evidence type="ECO:0000256" key="2">
    <source>
        <dbReference type="SAM" id="SignalP"/>
    </source>
</evidence>
<dbReference type="RefSeq" id="WP_094236253.1">
    <property type="nucleotide sequence ID" value="NZ_CP022657.1"/>
</dbReference>
<dbReference type="PROSITE" id="PS51257">
    <property type="entry name" value="PROKAR_LIPOPROTEIN"/>
    <property type="match status" value="1"/>
</dbReference>
<gene>
    <name evidence="3" type="ORF">CIG75_08390</name>
</gene>
<sequence length="125" mass="13906">MKKKWALTALAAILLFSGCSISVDQDTLTEKANELKQQAQDTLKQLKEDTQLTQKLMDAAHVGQTEINRFLGEVMKNPTTQQAINELGYDVVIGIIQQQVIANNGVLDGAVLTLIQEELERRIKQ</sequence>
<name>A0A223D0W1_9BACL</name>
<reference evidence="3 4" key="1">
    <citation type="journal article" date="2015" name="Int. J. Syst. Evol. Microbiol.">
        <title>Tumebacillus algifaecis sp. nov., isolated from decomposing algal scum.</title>
        <authorList>
            <person name="Wu Y.F."/>
            <person name="Zhang B."/>
            <person name="Xing P."/>
            <person name="Wu Q.L."/>
            <person name="Liu S.J."/>
        </authorList>
    </citation>
    <scope>NUCLEOTIDE SEQUENCE [LARGE SCALE GENOMIC DNA]</scope>
    <source>
        <strain evidence="3 4">THMBR28</strain>
    </source>
</reference>
<dbReference type="EMBL" id="CP022657">
    <property type="protein sequence ID" value="ASS75004.1"/>
    <property type="molecule type" value="Genomic_DNA"/>
</dbReference>
<feature type="signal peptide" evidence="2">
    <location>
        <begin position="1"/>
        <end position="22"/>
    </location>
</feature>
<evidence type="ECO:0000256" key="1">
    <source>
        <dbReference type="SAM" id="Coils"/>
    </source>
</evidence>
<dbReference type="Proteomes" id="UP000214688">
    <property type="component" value="Chromosome"/>
</dbReference>
<dbReference type="KEGG" id="tab:CIG75_08390"/>